<dbReference type="Proteomes" id="UP000254504">
    <property type="component" value="Chromosome"/>
</dbReference>
<evidence type="ECO:0000313" key="3">
    <source>
        <dbReference type="Proteomes" id="UP000254504"/>
    </source>
</evidence>
<proteinExistence type="predicted"/>
<dbReference type="RefSeq" id="WP_066155495.1">
    <property type="nucleotide sequence ID" value="NZ_CP031367.1"/>
</dbReference>
<gene>
    <name evidence="1" type="ORF">ATR_0704</name>
    <name evidence="2" type="ORF">CRU87_06805</name>
</gene>
<dbReference type="EMBL" id="CP031367">
    <property type="protein sequence ID" value="AXK48573.1"/>
    <property type="molecule type" value="Genomic_DNA"/>
</dbReference>
<dbReference type="KEGG" id="atp:ATR_0704"/>
<dbReference type="EMBL" id="PDKD01000010">
    <property type="protein sequence ID" value="RXJ91093.1"/>
    <property type="molecule type" value="Genomic_DNA"/>
</dbReference>
<evidence type="ECO:0000313" key="2">
    <source>
        <dbReference type="EMBL" id="RXJ91093.1"/>
    </source>
</evidence>
<evidence type="ECO:0000313" key="1">
    <source>
        <dbReference type="EMBL" id="AXK48573.1"/>
    </source>
</evidence>
<dbReference type="Proteomes" id="UP000289132">
    <property type="component" value="Unassembled WGS sequence"/>
</dbReference>
<organism evidence="1 3">
    <name type="scientific">Aliarcobacter trophiarum LMG 25534</name>
    <dbReference type="NCBI Taxonomy" id="1032241"/>
    <lineage>
        <taxon>Bacteria</taxon>
        <taxon>Pseudomonadati</taxon>
        <taxon>Campylobacterota</taxon>
        <taxon>Epsilonproteobacteria</taxon>
        <taxon>Campylobacterales</taxon>
        <taxon>Arcobacteraceae</taxon>
        <taxon>Aliarcobacter</taxon>
    </lineage>
</organism>
<protein>
    <submittedName>
        <fullName evidence="1">Uncharacterized protein</fullName>
    </submittedName>
</protein>
<evidence type="ECO:0000313" key="4">
    <source>
        <dbReference type="Proteomes" id="UP000289132"/>
    </source>
</evidence>
<dbReference type="AlphaFoldDB" id="A0AAD0VLR3"/>
<reference evidence="2 4" key="1">
    <citation type="submission" date="2017-10" db="EMBL/GenBank/DDBJ databases">
        <title>Genomics of the genus Arcobacter.</title>
        <authorList>
            <person name="Perez-Cataluna A."/>
            <person name="Figueras M.J."/>
        </authorList>
    </citation>
    <scope>NUCLEOTIDE SEQUENCE [LARGE SCALE GENOMIC DNA]</scope>
    <source>
        <strain evidence="2 4">LMG 25534</strain>
    </source>
</reference>
<name>A0AAD0VLR3_9BACT</name>
<reference evidence="1 3" key="2">
    <citation type="submission" date="2018-07" db="EMBL/GenBank/DDBJ databases">
        <title>Complete genome of the Arcobacter trophiarum type strain LMG 25534.</title>
        <authorList>
            <person name="Miller W.G."/>
            <person name="Yee E."/>
        </authorList>
    </citation>
    <scope>NUCLEOTIDE SEQUENCE [LARGE SCALE GENOMIC DNA]</scope>
    <source>
        <strain evidence="1 3">LMG 25534</strain>
    </source>
</reference>
<sequence length="130" mass="14729">MPEIGNSYIVTLKETYIMWGEYRHTDSRERIINEVYLPIPADKAREFNIYNSNRTGANTEYDVITSDNFLINGKLKAQGSSTAGSEYAKNLSGSGNLRLLAPWMNHIEAKVGDKIKIEWISSTKIKLTKL</sequence>
<accession>A0AAD0VLR3</accession>
<keyword evidence="4" id="KW-1185">Reference proteome</keyword>